<reference evidence="4" key="1">
    <citation type="submission" date="2023-01" db="EMBL/GenBank/DDBJ databases">
        <title>Vibrio sp. CB1-14 genome sequencing.</title>
        <authorList>
            <person name="Otstavnykh N."/>
            <person name="Isaeva M."/>
            <person name="Meleshko D."/>
        </authorList>
    </citation>
    <scope>NUCLEOTIDE SEQUENCE</scope>
    <source>
        <strain evidence="4">CB1-14</strain>
    </source>
</reference>
<organism evidence="4">
    <name type="scientific">Vibrio chaetopteri</name>
    <dbReference type="NCBI Taxonomy" id="3016528"/>
    <lineage>
        <taxon>Bacteria</taxon>
        <taxon>Pseudomonadati</taxon>
        <taxon>Pseudomonadota</taxon>
        <taxon>Gammaproteobacteria</taxon>
        <taxon>Vibrionales</taxon>
        <taxon>Vibrionaceae</taxon>
        <taxon>Vibrio</taxon>
    </lineage>
</organism>
<dbReference type="Gene3D" id="3.30.450.20">
    <property type="entry name" value="PAS domain"/>
    <property type="match status" value="1"/>
</dbReference>
<dbReference type="EMBL" id="CP115921">
    <property type="protein sequence ID" value="XCD17631.1"/>
    <property type="molecule type" value="Genomic_DNA"/>
</dbReference>
<dbReference type="NCBIfam" id="TIGR00254">
    <property type="entry name" value="GGDEF"/>
    <property type="match status" value="1"/>
</dbReference>
<gene>
    <name evidence="4" type="ORF">PG915_20250</name>
</gene>
<keyword evidence="4" id="KW-0548">Nucleotidyltransferase</keyword>
<dbReference type="SMART" id="SM00267">
    <property type="entry name" value="GGDEF"/>
    <property type="match status" value="1"/>
</dbReference>
<dbReference type="KEGG" id="vck:PG915_20250"/>
<dbReference type="SUPFAM" id="SSF55073">
    <property type="entry name" value="Nucleotide cyclase"/>
    <property type="match status" value="1"/>
</dbReference>
<dbReference type="PANTHER" id="PTHR33121:SF71">
    <property type="entry name" value="OXYGEN SENSOR PROTEIN DOSP"/>
    <property type="match status" value="1"/>
</dbReference>
<keyword evidence="2" id="KW-1133">Transmembrane helix</keyword>
<proteinExistence type="predicted"/>
<feature type="domain" description="GGDEF" evidence="3">
    <location>
        <begin position="455"/>
        <end position="592"/>
    </location>
</feature>
<keyword evidence="4" id="KW-0808">Transferase</keyword>
<dbReference type="InterPro" id="IPR029151">
    <property type="entry name" value="Sensor-like_sf"/>
</dbReference>
<dbReference type="CDD" id="cd01949">
    <property type="entry name" value="GGDEF"/>
    <property type="match status" value="1"/>
</dbReference>
<dbReference type="PROSITE" id="PS50887">
    <property type="entry name" value="GGDEF"/>
    <property type="match status" value="1"/>
</dbReference>
<dbReference type="GO" id="GO:0052621">
    <property type="term" value="F:diguanylate cyclase activity"/>
    <property type="evidence" value="ECO:0007669"/>
    <property type="project" value="UniProtKB-EC"/>
</dbReference>
<name>A0AAU8BNW0_9VIBR</name>
<dbReference type="InterPro" id="IPR043128">
    <property type="entry name" value="Rev_trsase/Diguanyl_cyclase"/>
</dbReference>
<dbReference type="EC" id="2.7.7.65" evidence="4"/>
<protein>
    <submittedName>
        <fullName evidence="4">Diguanylate cyclase</fullName>
        <ecNumber evidence="4">2.7.7.65</ecNumber>
    </submittedName>
</protein>
<keyword evidence="2" id="KW-0812">Transmembrane</keyword>
<dbReference type="InterPro" id="IPR050706">
    <property type="entry name" value="Cyclic-di-GMP_PDE-like"/>
</dbReference>
<keyword evidence="2" id="KW-0472">Membrane</keyword>
<comment type="subcellular location">
    <subcellularLocation>
        <location evidence="1">Cell inner membrane</location>
    </subcellularLocation>
</comment>
<accession>A0AAU8BNW0</accession>
<dbReference type="InterPro" id="IPR029787">
    <property type="entry name" value="Nucleotide_cyclase"/>
</dbReference>
<evidence type="ECO:0000256" key="1">
    <source>
        <dbReference type="ARBA" id="ARBA00004533"/>
    </source>
</evidence>
<dbReference type="GO" id="GO:0071111">
    <property type="term" value="F:cyclic-guanylate-specific phosphodiesterase activity"/>
    <property type="evidence" value="ECO:0007669"/>
    <property type="project" value="InterPro"/>
</dbReference>
<evidence type="ECO:0000259" key="3">
    <source>
        <dbReference type="PROSITE" id="PS50887"/>
    </source>
</evidence>
<evidence type="ECO:0000256" key="2">
    <source>
        <dbReference type="SAM" id="Phobius"/>
    </source>
</evidence>
<dbReference type="InterPro" id="IPR000160">
    <property type="entry name" value="GGDEF_dom"/>
</dbReference>
<feature type="transmembrane region" description="Helical" evidence="2">
    <location>
        <begin position="262"/>
        <end position="284"/>
    </location>
</feature>
<dbReference type="GO" id="GO:0005886">
    <property type="term" value="C:plasma membrane"/>
    <property type="evidence" value="ECO:0007669"/>
    <property type="project" value="UniProtKB-SubCell"/>
</dbReference>
<dbReference type="Gene3D" id="3.30.70.270">
    <property type="match status" value="1"/>
</dbReference>
<dbReference type="PANTHER" id="PTHR33121">
    <property type="entry name" value="CYCLIC DI-GMP PHOSPHODIESTERASE PDEF"/>
    <property type="match status" value="1"/>
</dbReference>
<dbReference type="SUPFAM" id="SSF103190">
    <property type="entry name" value="Sensory domain-like"/>
    <property type="match status" value="1"/>
</dbReference>
<dbReference type="CDD" id="cd12912">
    <property type="entry name" value="PDC2_MCP_like"/>
    <property type="match status" value="1"/>
</dbReference>
<dbReference type="Pfam" id="PF00990">
    <property type="entry name" value="GGDEF"/>
    <property type="match status" value="1"/>
</dbReference>
<dbReference type="AlphaFoldDB" id="A0AAU8BNW0"/>
<evidence type="ECO:0000313" key="4">
    <source>
        <dbReference type="EMBL" id="XCD17631.1"/>
    </source>
</evidence>
<dbReference type="RefSeq" id="WP_353498811.1">
    <property type="nucleotide sequence ID" value="NZ_CP115921.1"/>
</dbReference>
<sequence length="596" mass="67262">MSLPKLLLRLFKPLTFVLIAVLIYLSYQHYLHSQSLAKSQSQDNVKVATALIWSQIEATFAKVDLLQEQVGTTNFAPLANQILANSYLYKSVAVYDRRADQYANFNDDRLTTNSKRNIEWHTFDGFTRQYAVSTLYQKSDGIWVFAIKQVQYHSPIEVWFEVDVQHTTQYLSNLKTLNNGYVFVIDSMTGKLVFHPNPNRIGTSSISYQGGLKEQVDAGRTRGSYDYFYNGELKKSIFDARNPIGWVVVSGTSQTDILFTSYQISLTAIVVFALLFLIISVNYITFQLNQGLSQLTLATNMAAFKQDLKHIFDRFTYHGGVQFCLYDEKANQFNTIDYHGNTKASYQLDKLPAYFKSRGINYLYSNEYDPLAKQLQINGRHYALPLYHHDSLIGVIYVNSVFYAFEGLMRAIRDFSEVALANLLLSKQVAMNDPLTGLENEHHLRQELTKASDSESLFYAVVDVCGLTTINDRYGSDIGDKAIKQVANVIKRSFPKPQSRCLARTNNGHFGLLFSANNSIDAQKQLEWLRQLVEKSPLAIDQDVIGQADIVSTVSIGATPIEGSADGTLSLGLKNLQQAKLQGRNLVYLSPSELRA</sequence>